<evidence type="ECO:0000256" key="1">
    <source>
        <dbReference type="ARBA" id="ARBA00006484"/>
    </source>
</evidence>
<accession>A4ABB2</accession>
<keyword evidence="2" id="KW-0560">Oxidoreductase</keyword>
<dbReference type="InterPro" id="IPR020904">
    <property type="entry name" value="Sc_DH/Rdtase_CS"/>
</dbReference>
<evidence type="ECO:0000256" key="2">
    <source>
        <dbReference type="ARBA" id="ARBA00023002"/>
    </source>
</evidence>
<dbReference type="Gene3D" id="3.40.50.720">
    <property type="entry name" value="NAD(P)-binding Rossmann-like Domain"/>
    <property type="match status" value="1"/>
</dbReference>
<dbReference type="SMART" id="SM00822">
    <property type="entry name" value="PKS_KR"/>
    <property type="match status" value="1"/>
</dbReference>
<dbReference type="GO" id="GO:0016491">
    <property type="term" value="F:oxidoreductase activity"/>
    <property type="evidence" value="ECO:0007669"/>
    <property type="project" value="UniProtKB-KW"/>
</dbReference>
<reference evidence="5 6" key="2">
    <citation type="journal article" date="2009" name="PLoS ONE">
        <title>The photosynthetic apparatus and its regulation in the aerobic gammaproteobacterium Congregibacter litoralis gen. nov., sp. nov.</title>
        <authorList>
            <person name="Spring S."/>
            <person name="Lunsdorf H."/>
            <person name="Fuchs B.M."/>
            <person name="Tindall B.J."/>
        </authorList>
    </citation>
    <scope>NUCLEOTIDE SEQUENCE [LARGE SCALE GENOMIC DNA]</scope>
    <source>
        <strain evidence="5">KT71</strain>
    </source>
</reference>
<name>A4ABB2_9GAMM</name>
<dbReference type="PROSITE" id="PS00061">
    <property type="entry name" value="ADH_SHORT"/>
    <property type="match status" value="1"/>
</dbReference>
<evidence type="ECO:0000259" key="4">
    <source>
        <dbReference type="SMART" id="SM00822"/>
    </source>
</evidence>
<dbReference type="PANTHER" id="PTHR43658">
    <property type="entry name" value="SHORT-CHAIN DEHYDROGENASE/REDUCTASE"/>
    <property type="match status" value="1"/>
</dbReference>
<dbReference type="STRING" id="314285.KT71_06564"/>
<dbReference type="InterPro" id="IPR057326">
    <property type="entry name" value="KR_dom"/>
</dbReference>
<comment type="similarity">
    <text evidence="1 3">Belongs to the short-chain dehydrogenases/reductases (SDR) family.</text>
</comment>
<dbReference type="FunFam" id="3.40.50.720:FF:000173">
    <property type="entry name" value="3-oxoacyl-[acyl-carrier protein] reductase"/>
    <property type="match status" value="1"/>
</dbReference>
<evidence type="ECO:0000313" key="6">
    <source>
        <dbReference type="Proteomes" id="UP000019205"/>
    </source>
</evidence>
<comment type="caution">
    <text evidence="5">The sequence shown here is derived from an EMBL/GenBank/DDBJ whole genome shotgun (WGS) entry which is preliminary data.</text>
</comment>
<dbReference type="RefSeq" id="WP_008293734.1">
    <property type="nucleotide sequence ID" value="NZ_CM002299.1"/>
</dbReference>
<sequence>MNLENKVVVVTGGASGLGQAAARHLVTQKQAKVAILDLNQDAGERTVAELGEENALFCQADVTSEESIDAAIAKVMEKFGAIHGNINAAGIPLPCKLLDREGKASGLSKYAQVISINLCGVFNVMAKCVEQMAGNTPEQGERGVVVNVSSGAAFEGQIGQLAYSASKAGVNGMNLPAARELGGLGIRVNSIAPGLFATPLIKGLDQKVQDSLIDMVEAPKRMGEPQEFAEACAFLMESAYMNGRVLRFDAATILQAK</sequence>
<dbReference type="PRINTS" id="PR00081">
    <property type="entry name" value="GDHRDH"/>
</dbReference>
<reference evidence="5 6" key="1">
    <citation type="journal article" date="2007" name="Proc. Natl. Acad. Sci. U.S.A.">
        <title>Characterization of a marine gammaproteobacterium capable of aerobic anoxygenic photosynthesis.</title>
        <authorList>
            <person name="Fuchs B.M."/>
            <person name="Spring S."/>
            <person name="Teeling H."/>
            <person name="Quast C."/>
            <person name="Wulf J."/>
            <person name="Schattenhofer M."/>
            <person name="Yan S."/>
            <person name="Ferriera S."/>
            <person name="Johnson J."/>
            <person name="Glockner F.O."/>
            <person name="Amann R."/>
        </authorList>
    </citation>
    <scope>NUCLEOTIDE SEQUENCE [LARGE SCALE GENOMIC DNA]</scope>
    <source>
        <strain evidence="5">KT71</strain>
    </source>
</reference>
<dbReference type="PANTHER" id="PTHR43658:SF8">
    <property type="entry name" value="17-BETA-HYDROXYSTEROID DEHYDROGENASE 14-RELATED"/>
    <property type="match status" value="1"/>
</dbReference>
<protein>
    <recommendedName>
        <fullName evidence="4">Ketoreductase domain-containing protein</fullName>
    </recommendedName>
</protein>
<dbReference type="HOGENOM" id="CLU_010194_42_0_6"/>
<organism evidence="5 6">
    <name type="scientific">Congregibacter litoralis KT71</name>
    <dbReference type="NCBI Taxonomy" id="314285"/>
    <lineage>
        <taxon>Bacteria</taxon>
        <taxon>Pseudomonadati</taxon>
        <taxon>Pseudomonadota</taxon>
        <taxon>Gammaproteobacteria</taxon>
        <taxon>Cellvibrionales</taxon>
        <taxon>Halieaceae</taxon>
        <taxon>Congregibacter</taxon>
    </lineage>
</organism>
<gene>
    <name evidence="5" type="ORF">KT71_06564</name>
</gene>
<feature type="domain" description="Ketoreductase" evidence="4">
    <location>
        <begin position="6"/>
        <end position="199"/>
    </location>
</feature>
<dbReference type="InterPro" id="IPR002347">
    <property type="entry name" value="SDR_fam"/>
</dbReference>
<keyword evidence="6" id="KW-1185">Reference proteome</keyword>
<dbReference type="SUPFAM" id="SSF51735">
    <property type="entry name" value="NAD(P)-binding Rossmann-fold domains"/>
    <property type="match status" value="1"/>
</dbReference>
<evidence type="ECO:0000313" key="5">
    <source>
        <dbReference type="EMBL" id="EAQ96666.1"/>
    </source>
</evidence>
<evidence type="ECO:0000256" key="3">
    <source>
        <dbReference type="RuleBase" id="RU000363"/>
    </source>
</evidence>
<dbReference type="eggNOG" id="COG1028">
    <property type="taxonomic scope" value="Bacteria"/>
</dbReference>
<dbReference type="OrthoDB" id="6861885at2"/>
<dbReference type="InterPro" id="IPR036291">
    <property type="entry name" value="NAD(P)-bd_dom_sf"/>
</dbReference>
<dbReference type="AlphaFoldDB" id="A4ABB2"/>
<dbReference type="Pfam" id="PF00106">
    <property type="entry name" value="adh_short"/>
    <property type="match status" value="1"/>
</dbReference>
<dbReference type="Proteomes" id="UP000019205">
    <property type="component" value="Chromosome"/>
</dbReference>
<proteinExistence type="inferred from homology"/>
<dbReference type="EMBL" id="AAOA02000004">
    <property type="protein sequence ID" value="EAQ96666.1"/>
    <property type="molecule type" value="Genomic_DNA"/>
</dbReference>
<dbReference type="PRINTS" id="PR00080">
    <property type="entry name" value="SDRFAMILY"/>
</dbReference>